<evidence type="ECO:0000313" key="13">
    <source>
        <dbReference type="EMBL" id="GGX33040.1"/>
    </source>
</evidence>
<dbReference type="Pfam" id="PF13715">
    <property type="entry name" value="CarbopepD_reg_2"/>
    <property type="match status" value="1"/>
</dbReference>
<dbReference type="Pfam" id="PF07660">
    <property type="entry name" value="STN"/>
    <property type="match status" value="1"/>
</dbReference>
<comment type="caution">
    <text evidence="13">The sequence shown here is derived from an EMBL/GenBank/DDBJ whole genome shotgun (WGS) entry which is preliminary data.</text>
</comment>
<keyword evidence="14" id="KW-1185">Reference proteome</keyword>
<keyword evidence="8 10" id="KW-0472">Membrane</keyword>
<evidence type="ECO:0000256" key="2">
    <source>
        <dbReference type="ARBA" id="ARBA00022448"/>
    </source>
</evidence>
<keyword evidence="5 10" id="KW-0812">Transmembrane</keyword>
<name>A0A918JYJ2_9FLAO</name>
<evidence type="ECO:0000256" key="1">
    <source>
        <dbReference type="ARBA" id="ARBA00004571"/>
    </source>
</evidence>
<dbReference type="Pfam" id="PF07715">
    <property type="entry name" value="Plug"/>
    <property type="match status" value="1"/>
</dbReference>
<dbReference type="NCBIfam" id="TIGR04056">
    <property type="entry name" value="OMP_RagA_SusC"/>
    <property type="match status" value="1"/>
</dbReference>
<dbReference type="InterPro" id="IPR023996">
    <property type="entry name" value="TonB-dep_OMP_SusC/RagA"/>
</dbReference>
<evidence type="ECO:0000256" key="10">
    <source>
        <dbReference type="PROSITE-ProRule" id="PRU01360"/>
    </source>
</evidence>
<keyword evidence="4" id="KW-0410">Iron transport</keyword>
<protein>
    <submittedName>
        <fullName evidence="13">SusC/RagA family TonB-linked outer membrane protein</fullName>
    </submittedName>
</protein>
<dbReference type="PROSITE" id="PS52016">
    <property type="entry name" value="TONB_DEPENDENT_REC_3"/>
    <property type="match status" value="1"/>
</dbReference>
<keyword evidence="3 10" id="KW-1134">Transmembrane beta strand</keyword>
<dbReference type="Gene3D" id="2.60.40.1120">
    <property type="entry name" value="Carboxypeptidase-like, regulatory domain"/>
    <property type="match status" value="1"/>
</dbReference>
<dbReference type="GO" id="GO:0009279">
    <property type="term" value="C:cell outer membrane"/>
    <property type="evidence" value="ECO:0007669"/>
    <property type="project" value="UniProtKB-SubCell"/>
</dbReference>
<organism evidence="13 14">
    <name type="scientific">Aquimarina muelleri</name>
    <dbReference type="NCBI Taxonomy" id="279356"/>
    <lineage>
        <taxon>Bacteria</taxon>
        <taxon>Pseudomonadati</taxon>
        <taxon>Bacteroidota</taxon>
        <taxon>Flavobacteriia</taxon>
        <taxon>Flavobacteriales</taxon>
        <taxon>Flavobacteriaceae</taxon>
        <taxon>Aquimarina</taxon>
    </lineage>
</organism>
<evidence type="ECO:0000256" key="9">
    <source>
        <dbReference type="ARBA" id="ARBA00023237"/>
    </source>
</evidence>
<dbReference type="InterPro" id="IPR008969">
    <property type="entry name" value="CarboxyPept-like_regulatory"/>
</dbReference>
<dbReference type="InterPro" id="IPR036942">
    <property type="entry name" value="Beta-barrel_TonB_sf"/>
</dbReference>
<dbReference type="SMART" id="SM00965">
    <property type="entry name" value="STN"/>
    <property type="match status" value="1"/>
</dbReference>
<keyword evidence="4" id="KW-0406">Ion transport</keyword>
<dbReference type="EMBL" id="BMWS01000037">
    <property type="protein sequence ID" value="GGX33040.1"/>
    <property type="molecule type" value="Genomic_DNA"/>
</dbReference>
<dbReference type="InterPro" id="IPR012910">
    <property type="entry name" value="Plug_dom"/>
</dbReference>
<sequence length="1147" mass="126070">MNKKVSSVSSLPKKKKFSFLLTIMRVFILFLCFGLTSAYANNSYSQTKLDISLKGGTFEELFDQIHSKSEFIFFYKDDVVNTSNRITLYLNQSTIKEILDEAFIKTNLTYKIMDRQVVISVQKQQANINKLIKDPLQNMLRGKVLTGLKEPLPGASIIIKGTNKGTQTDFDGNYELEVLEGDILVFSYVGFSPKEVKYSGQSMLNITLIEDTSELNEVIVTGYTKQNTRSITGSVSVVESKDIAATTPSSIEQALQGQASGVTVGVEGGPGGNAAVRIRGYGTINGNDPLYVIDGVQTGQGLSDLNPDDIASIQVLKDAAAASIYGIGAANGVIIITTKNGKKNNKVLFTYNAVTGVDFIPNSVFPKMATPQQLADAYWQASANDGIAISHPQYGSGATPILPDYILPQGVSGTVDESTYSYPDNRITRANKNGTDWFDEFFNSAFVQQHNIGVRGGSEFSKFYVGIGVLDQKGVAIETSFDRYNLRVNSEFDVKDNFRIGETLNVSYSEKIGISDPLNDNDNQNNDSQLAALYRLHPMIPVYDIGGNYAGTANTPGVGIGNNAVAIAHRNKNNVTETLRAIGSIYAELDITNDLLLKTVFTADLGSSKFSFFQPIDYENSSAKAVNQLRETSTDVINTNWYNILQYTKRVRDVHNIDIFIGTEFKRNNFETFYAQVSGFLLTTPDITFLNAGTGASNVGSGQSKSSSFSVFGKADYAYDDKYLLSATLRRDESSKFEGGNQVGTFPAVSVGWRISGESFLQDSPIINNLLLKLSWGELGNDNIPAFRGVTAYGPSLSFNNYNGQTGYFLTNIGDPNLSWETTTTTNLGIAGTFFNNAININLDVYESVTKDMLLPTPVDPTVYGNTVNTIYRNLGQMTNRGLDLGVTYSNTPDHKFKYSIGVNVSHYNNNVDFLDKNNPSPIPNPVLGSQTSFETTNTGRGNPISSFVGYTWQGIDQTTGRAIITGDARDVIGNPHPDFTYGINFNADYKNFDMSFLFQGSQGNDVYNLTKFWTDFYNFEGGKSIDYIQNSWSSTNRNGSLPALTLRPDEAVGSSYYIEDGSYLRLKNISFGYSLNEKITSKLKVGKIRFFVQGKNLLTFTKYSGLDPEINLTNYTNQQQANLEIGVDRGAYPVSRSLNLGLNVTF</sequence>
<evidence type="ECO:0000259" key="12">
    <source>
        <dbReference type="SMART" id="SM00965"/>
    </source>
</evidence>
<dbReference type="SUPFAM" id="SSF49464">
    <property type="entry name" value="Carboxypeptidase regulatory domain-like"/>
    <property type="match status" value="1"/>
</dbReference>
<evidence type="ECO:0000256" key="3">
    <source>
        <dbReference type="ARBA" id="ARBA00022452"/>
    </source>
</evidence>
<dbReference type="AlphaFoldDB" id="A0A918JYJ2"/>
<keyword evidence="2 10" id="KW-0813">Transport</keyword>
<dbReference type="InterPro" id="IPR011662">
    <property type="entry name" value="Secretin/TonB_short_N"/>
</dbReference>
<dbReference type="InterPro" id="IPR037066">
    <property type="entry name" value="Plug_dom_sf"/>
</dbReference>
<evidence type="ECO:0000256" key="4">
    <source>
        <dbReference type="ARBA" id="ARBA00022496"/>
    </source>
</evidence>
<evidence type="ECO:0000256" key="7">
    <source>
        <dbReference type="ARBA" id="ARBA00023077"/>
    </source>
</evidence>
<dbReference type="InterPro" id="IPR023997">
    <property type="entry name" value="TonB-dep_OMP_SusC/RagA_CS"/>
</dbReference>
<keyword evidence="9 10" id="KW-0998">Cell outer membrane</keyword>
<gene>
    <name evidence="13" type="ORF">GCM10007384_37270</name>
</gene>
<keyword evidence="7 11" id="KW-0798">TonB box</keyword>
<evidence type="ECO:0000313" key="14">
    <source>
        <dbReference type="Proteomes" id="UP000601108"/>
    </source>
</evidence>
<keyword evidence="6" id="KW-0408">Iron</keyword>
<evidence type="ECO:0000256" key="8">
    <source>
        <dbReference type="ARBA" id="ARBA00023136"/>
    </source>
</evidence>
<dbReference type="NCBIfam" id="TIGR04057">
    <property type="entry name" value="SusC_RagA_signa"/>
    <property type="match status" value="1"/>
</dbReference>
<feature type="domain" description="Secretin/TonB short N-terminal" evidence="12">
    <location>
        <begin position="71"/>
        <end position="122"/>
    </location>
</feature>
<accession>A0A918JYJ2</accession>
<comment type="subcellular location">
    <subcellularLocation>
        <location evidence="1 10">Cell outer membrane</location>
        <topology evidence="1 10">Multi-pass membrane protein</topology>
    </subcellularLocation>
</comment>
<dbReference type="InterPro" id="IPR039426">
    <property type="entry name" value="TonB-dep_rcpt-like"/>
</dbReference>
<dbReference type="Gene3D" id="2.40.170.20">
    <property type="entry name" value="TonB-dependent receptor, beta-barrel domain"/>
    <property type="match status" value="1"/>
</dbReference>
<dbReference type="Gene3D" id="2.170.130.10">
    <property type="entry name" value="TonB-dependent receptor, plug domain"/>
    <property type="match status" value="1"/>
</dbReference>
<dbReference type="SUPFAM" id="SSF56935">
    <property type="entry name" value="Porins"/>
    <property type="match status" value="1"/>
</dbReference>
<dbReference type="GO" id="GO:0006826">
    <property type="term" value="P:iron ion transport"/>
    <property type="evidence" value="ECO:0007669"/>
    <property type="project" value="UniProtKB-KW"/>
</dbReference>
<evidence type="ECO:0000256" key="5">
    <source>
        <dbReference type="ARBA" id="ARBA00022692"/>
    </source>
</evidence>
<dbReference type="RefSeq" id="WP_081414634.1">
    <property type="nucleotide sequence ID" value="NZ_BMWS01000037.1"/>
</dbReference>
<reference evidence="13 14" key="1">
    <citation type="journal article" date="2014" name="Int. J. Syst. Evol. Microbiol.">
        <title>Complete genome sequence of Corynebacterium casei LMG S-19264T (=DSM 44701T), isolated from a smear-ripened cheese.</title>
        <authorList>
            <consortium name="US DOE Joint Genome Institute (JGI-PGF)"/>
            <person name="Walter F."/>
            <person name="Albersmeier A."/>
            <person name="Kalinowski J."/>
            <person name="Ruckert C."/>
        </authorList>
    </citation>
    <scope>NUCLEOTIDE SEQUENCE [LARGE SCALE GENOMIC DNA]</scope>
    <source>
        <strain evidence="13 14">KCTC 12285</strain>
    </source>
</reference>
<dbReference type="InterPro" id="IPR000531">
    <property type="entry name" value="Beta-barrel_TonB"/>
</dbReference>
<dbReference type="Pfam" id="PF00593">
    <property type="entry name" value="TonB_dep_Rec_b-barrel"/>
    <property type="match status" value="1"/>
</dbReference>
<evidence type="ECO:0000256" key="11">
    <source>
        <dbReference type="RuleBase" id="RU003357"/>
    </source>
</evidence>
<evidence type="ECO:0000256" key="6">
    <source>
        <dbReference type="ARBA" id="ARBA00023004"/>
    </source>
</evidence>
<proteinExistence type="inferred from homology"/>
<comment type="similarity">
    <text evidence="10 11">Belongs to the TonB-dependent receptor family.</text>
</comment>
<dbReference type="Proteomes" id="UP000601108">
    <property type="component" value="Unassembled WGS sequence"/>
</dbReference>